<evidence type="ECO:0000256" key="4">
    <source>
        <dbReference type="ARBA" id="ARBA00023163"/>
    </source>
</evidence>
<dbReference type="SMART" id="SM00530">
    <property type="entry name" value="HTH_XRE"/>
    <property type="match status" value="1"/>
</dbReference>
<sequence length="89" mass="10038">MDSAKIKKELRHRGFDYSMLAEALNKSPSLISKVVARKAKSQPVALAIAKALELEIEEVFPDVEAYHHKPLTPAEREQKQQELKALLSK</sequence>
<dbReference type="InterPro" id="IPR010982">
    <property type="entry name" value="Lambda_DNA-bd_dom_sf"/>
</dbReference>
<evidence type="ECO:0000313" key="8">
    <source>
        <dbReference type="Proteomes" id="UP000246964"/>
    </source>
</evidence>
<protein>
    <submittedName>
        <fullName evidence="7">Helix-turn-helix protein</fullName>
    </submittedName>
</protein>
<name>A0A317QCH0_9GAMM</name>
<reference evidence="7 8" key="1">
    <citation type="submission" date="2018-05" db="EMBL/GenBank/DDBJ databases">
        <title>Freshwater and sediment microbial communities from various areas in North America, analyzing microbe dynamics in response to fracking.</title>
        <authorList>
            <person name="Lamendella R."/>
        </authorList>
    </citation>
    <scope>NUCLEOTIDE SEQUENCE [LARGE SCALE GENOMIC DNA]</scope>
    <source>
        <strain evidence="7 8">125B1</strain>
    </source>
</reference>
<feature type="region of interest" description="Disordered" evidence="5">
    <location>
        <begin position="70"/>
        <end position="89"/>
    </location>
</feature>
<evidence type="ECO:0000259" key="6">
    <source>
        <dbReference type="PROSITE" id="PS50943"/>
    </source>
</evidence>
<dbReference type="InterPro" id="IPR038722">
    <property type="entry name" value="Ner_HTH_dom"/>
</dbReference>
<evidence type="ECO:0000256" key="2">
    <source>
        <dbReference type="ARBA" id="ARBA00023015"/>
    </source>
</evidence>
<keyword evidence="3" id="KW-0238">DNA-binding</keyword>
<feature type="domain" description="HTH cro/C1-type" evidence="6">
    <location>
        <begin position="6"/>
        <end position="59"/>
    </location>
</feature>
<dbReference type="SUPFAM" id="SSF47413">
    <property type="entry name" value="lambda repressor-like DNA-binding domains"/>
    <property type="match status" value="1"/>
</dbReference>
<keyword evidence="4" id="KW-0804">Transcription</keyword>
<comment type="similarity">
    <text evidence="1">Belongs to the ner transcriptional regulatory family.</text>
</comment>
<comment type="caution">
    <text evidence="7">The sequence shown here is derived from an EMBL/GenBank/DDBJ whole genome shotgun (WGS) entry which is preliminary data.</text>
</comment>
<dbReference type="AlphaFoldDB" id="A0A317QCH0"/>
<keyword evidence="8" id="KW-1185">Reference proteome</keyword>
<evidence type="ECO:0000313" key="7">
    <source>
        <dbReference type="EMBL" id="PWW16059.1"/>
    </source>
</evidence>
<dbReference type="GO" id="GO:0003677">
    <property type="term" value="F:DNA binding"/>
    <property type="evidence" value="ECO:0007669"/>
    <property type="project" value="UniProtKB-KW"/>
</dbReference>
<dbReference type="InterPro" id="IPR001387">
    <property type="entry name" value="Cro/C1-type_HTH"/>
</dbReference>
<evidence type="ECO:0000256" key="1">
    <source>
        <dbReference type="ARBA" id="ARBA00006157"/>
    </source>
</evidence>
<accession>A0A317QCH0</accession>
<dbReference type="RefSeq" id="WP_181394870.1">
    <property type="nucleotide sequence ID" value="NZ_QGTT01000001.1"/>
</dbReference>
<dbReference type="Gene3D" id="1.10.260.40">
    <property type="entry name" value="lambda repressor-like DNA-binding domains"/>
    <property type="match status" value="1"/>
</dbReference>
<organism evidence="7 8">
    <name type="scientific">Pseudidiomarina maritima</name>
    <dbReference type="NCBI Taxonomy" id="519453"/>
    <lineage>
        <taxon>Bacteria</taxon>
        <taxon>Pseudomonadati</taxon>
        <taxon>Pseudomonadota</taxon>
        <taxon>Gammaproteobacteria</taxon>
        <taxon>Alteromonadales</taxon>
        <taxon>Idiomarinaceae</taxon>
        <taxon>Pseudidiomarina</taxon>
    </lineage>
</organism>
<dbReference type="Proteomes" id="UP000246964">
    <property type="component" value="Unassembled WGS sequence"/>
</dbReference>
<dbReference type="EMBL" id="QGTT01000001">
    <property type="protein sequence ID" value="PWW16059.1"/>
    <property type="molecule type" value="Genomic_DNA"/>
</dbReference>
<gene>
    <name evidence="7" type="ORF">DET45_101159</name>
</gene>
<proteinExistence type="inferred from homology"/>
<dbReference type="CDD" id="cd00093">
    <property type="entry name" value="HTH_XRE"/>
    <property type="match status" value="1"/>
</dbReference>
<dbReference type="Pfam" id="PF13693">
    <property type="entry name" value="HTH_35"/>
    <property type="match status" value="1"/>
</dbReference>
<keyword evidence="2" id="KW-0805">Transcription regulation</keyword>
<evidence type="ECO:0000256" key="3">
    <source>
        <dbReference type="ARBA" id="ARBA00023125"/>
    </source>
</evidence>
<dbReference type="PROSITE" id="PS50943">
    <property type="entry name" value="HTH_CROC1"/>
    <property type="match status" value="1"/>
</dbReference>
<evidence type="ECO:0000256" key="5">
    <source>
        <dbReference type="SAM" id="MobiDB-lite"/>
    </source>
</evidence>